<reference evidence="1" key="1">
    <citation type="journal article" date="2023" name="Mol. Phylogenet. Evol.">
        <title>Genome-scale phylogeny and comparative genomics of the fungal order Sordariales.</title>
        <authorList>
            <person name="Hensen N."/>
            <person name="Bonometti L."/>
            <person name="Westerberg I."/>
            <person name="Brannstrom I.O."/>
            <person name="Guillou S."/>
            <person name="Cros-Aarteil S."/>
            <person name="Calhoun S."/>
            <person name="Haridas S."/>
            <person name="Kuo A."/>
            <person name="Mondo S."/>
            <person name="Pangilinan J."/>
            <person name="Riley R."/>
            <person name="LaButti K."/>
            <person name="Andreopoulos B."/>
            <person name="Lipzen A."/>
            <person name="Chen C."/>
            <person name="Yan M."/>
            <person name="Daum C."/>
            <person name="Ng V."/>
            <person name="Clum A."/>
            <person name="Steindorff A."/>
            <person name="Ohm R.A."/>
            <person name="Martin F."/>
            <person name="Silar P."/>
            <person name="Natvig D.O."/>
            <person name="Lalanne C."/>
            <person name="Gautier V."/>
            <person name="Ament-Velasquez S.L."/>
            <person name="Kruys A."/>
            <person name="Hutchinson M.I."/>
            <person name="Powell A.J."/>
            <person name="Barry K."/>
            <person name="Miller A.N."/>
            <person name="Grigoriev I.V."/>
            <person name="Debuchy R."/>
            <person name="Gladieux P."/>
            <person name="Hiltunen Thoren M."/>
            <person name="Johannesson H."/>
        </authorList>
    </citation>
    <scope>NUCLEOTIDE SEQUENCE</scope>
    <source>
        <strain evidence="1">CBS 103.79</strain>
    </source>
</reference>
<keyword evidence="2" id="KW-1185">Reference proteome</keyword>
<name>A0AAN6RWQ6_9PEZI</name>
<reference evidence="1" key="2">
    <citation type="submission" date="2023-05" db="EMBL/GenBank/DDBJ databases">
        <authorList>
            <consortium name="Lawrence Berkeley National Laboratory"/>
            <person name="Steindorff A."/>
            <person name="Hensen N."/>
            <person name="Bonometti L."/>
            <person name="Westerberg I."/>
            <person name="Brannstrom I.O."/>
            <person name="Guillou S."/>
            <person name="Cros-Aarteil S."/>
            <person name="Calhoun S."/>
            <person name="Haridas S."/>
            <person name="Kuo A."/>
            <person name="Mondo S."/>
            <person name="Pangilinan J."/>
            <person name="Riley R."/>
            <person name="Labutti K."/>
            <person name="Andreopoulos B."/>
            <person name="Lipzen A."/>
            <person name="Chen C."/>
            <person name="Yanf M."/>
            <person name="Daum C."/>
            <person name="Ng V."/>
            <person name="Clum A."/>
            <person name="Ohm R."/>
            <person name="Martin F."/>
            <person name="Silar P."/>
            <person name="Natvig D."/>
            <person name="Lalanne C."/>
            <person name="Gautier V."/>
            <person name="Ament-Velasquez S.L."/>
            <person name="Kruys A."/>
            <person name="Hutchinson M.I."/>
            <person name="Powell A.J."/>
            <person name="Barry K."/>
            <person name="Miller A.N."/>
            <person name="Grigoriev I.V."/>
            <person name="Debuchy R."/>
            <person name="Gladieux P."/>
            <person name="Thoren M.H."/>
            <person name="Johannesson H."/>
        </authorList>
    </citation>
    <scope>NUCLEOTIDE SEQUENCE</scope>
    <source>
        <strain evidence="1">CBS 103.79</strain>
    </source>
</reference>
<proteinExistence type="predicted"/>
<organism evidence="1 2">
    <name type="scientific">Staphylotrichum tortipilum</name>
    <dbReference type="NCBI Taxonomy" id="2831512"/>
    <lineage>
        <taxon>Eukaryota</taxon>
        <taxon>Fungi</taxon>
        <taxon>Dikarya</taxon>
        <taxon>Ascomycota</taxon>
        <taxon>Pezizomycotina</taxon>
        <taxon>Sordariomycetes</taxon>
        <taxon>Sordariomycetidae</taxon>
        <taxon>Sordariales</taxon>
        <taxon>Chaetomiaceae</taxon>
        <taxon>Staphylotrichum</taxon>
    </lineage>
</organism>
<gene>
    <name evidence="1" type="ORF">C8A05DRAFT_30634</name>
</gene>
<comment type="caution">
    <text evidence="1">The sequence shown here is derived from an EMBL/GenBank/DDBJ whole genome shotgun (WGS) entry which is preliminary data.</text>
</comment>
<dbReference type="Proteomes" id="UP001303889">
    <property type="component" value="Unassembled WGS sequence"/>
</dbReference>
<accession>A0AAN6RWQ6</accession>
<evidence type="ECO:0000313" key="1">
    <source>
        <dbReference type="EMBL" id="KAK3905569.1"/>
    </source>
</evidence>
<evidence type="ECO:0000313" key="2">
    <source>
        <dbReference type="Proteomes" id="UP001303889"/>
    </source>
</evidence>
<sequence>MGTDQDRDTNNAANYGINATLRIRKHLPPYLFTGSDWDESDRVEFALANPPFETEPPGTVERVLTVTGSKTIRDDGGPQVVTCFLDGDPSTQYVAKIYDGAKYPLSDPYSSGRGYNDCMSYADRDYNIEAWAYRTMQPAIGGTFVPAYHGSWTFPAGK</sequence>
<dbReference type="EMBL" id="MU855354">
    <property type="protein sequence ID" value="KAK3905569.1"/>
    <property type="molecule type" value="Genomic_DNA"/>
</dbReference>
<dbReference type="AlphaFoldDB" id="A0AAN6RWQ6"/>
<protein>
    <submittedName>
        <fullName evidence="1">Uncharacterized protein</fullName>
    </submittedName>
</protein>